<dbReference type="Pfam" id="PF12833">
    <property type="entry name" value="HTH_18"/>
    <property type="match status" value="1"/>
</dbReference>
<dbReference type="PANTHER" id="PTHR43280:SF2">
    <property type="entry name" value="HTH-TYPE TRANSCRIPTIONAL REGULATOR EXSA"/>
    <property type="match status" value="1"/>
</dbReference>
<dbReference type="Proteomes" id="UP001620514">
    <property type="component" value="Unassembled WGS sequence"/>
</dbReference>
<dbReference type="SUPFAM" id="SSF52317">
    <property type="entry name" value="Class I glutamine amidotransferase-like"/>
    <property type="match status" value="1"/>
</dbReference>
<reference evidence="5 6" key="1">
    <citation type="submission" date="2024-11" db="EMBL/GenBank/DDBJ databases">
        <title>Using genomics to understand microbial adaptation to soil warming.</title>
        <authorList>
            <person name="Deangelis K.M. PhD."/>
        </authorList>
    </citation>
    <scope>NUCLEOTIDE SEQUENCE [LARGE SCALE GENOMIC DNA]</scope>
    <source>
        <strain evidence="5 6">GAS97</strain>
    </source>
</reference>
<evidence type="ECO:0000259" key="4">
    <source>
        <dbReference type="PROSITE" id="PS01124"/>
    </source>
</evidence>
<keyword evidence="3" id="KW-0804">Transcription</keyword>
<keyword evidence="1" id="KW-0805">Transcription regulation</keyword>
<dbReference type="SUPFAM" id="SSF46689">
    <property type="entry name" value="Homeodomain-like"/>
    <property type="match status" value="2"/>
</dbReference>
<dbReference type="Gene3D" id="3.40.50.880">
    <property type="match status" value="1"/>
</dbReference>
<dbReference type="Gene3D" id="1.10.10.60">
    <property type="entry name" value="Homeodomain-like"/>
    <property type="match status" value="2"/>
</dbReference>
<dbReference type="PROSITE" id="PS01124">
    <property type="entry name" value="HTH_ARAC_FAMILY_2"/>
    <property type="match status" value="1"/>
</dbReference>
<feature type="domain" description="HTH araC/xylS-type" evidence="4">
    <location>
        <begin position="250"/>
        <end position="348"/>
    </location>
</feature>
<dbReference type="EMBL" id="JBIYDN010000008">
    <property type="protein sequence ID" value="MFK4443129.1"/>
    <property type="molecule type" value="Genomic_DNA"/>
</dbReference>
<evidence type="ECO:0000256" key="3">
    <source>
        <dbReference type="ARBA" id="ARBA00023163"/>
    </source>
</evidence>
<keyword evidence="6" id="KW-1185">Reference proteome</keyword>
<proteinExistence type="predicted"/>
<dbReference type="PANTHER" id="PTHR43280">
    <property type="entry name" value="ARAC-FAMILY TRANSCRIPTIONAL REGULATOR"/>
    <property type="match status" value="1"/>
</dbReference>
<dbReference type="InterPro" id="IPR029062">
    <property type="entry name" value="Class_I_gatase-like"/>
</dbReference>
<organism evidence="5 6">
    <name type="scientific">Caballeronia udeis</name>
    <dbReference type="NCBI Taxonomy" id="1232866"/>
    <lineage>
        <taxon>Bacteria</taxon>
        <taxon>Pseudomonadati</taxon>
        <taxon>Pseudomonadota</taxon>
        <taxon>Betaproteobacteria</taxon>
        <taxon>Burkholderiales</taxon>
        <taxon>Burkholderiaceae</taxon>
        <taxon>Caballeronia</taxon>
    </lineage>
</organism>
<evidence type="ECO:0000313" key="5">
    <source>
        <dbReference type="EMBL" id="MFK4443129.1"/>
    </source>
</evidence>
<dbReference type="InterPro" id="IPR018060">
    <property type="entry name" value="HTH_AraC"/>
</dbReference>
<dbReference type="SMART" id="SM00342">
    <property type="entry name" value="HTH_ARAC"/>
    <property type="match status" value="1"/>
</dbReference>
<sequence length="356" mass="38978">MLARMIFRTHTNEKKMNLEVARSWANSRRVVSIEQGNRRHGHATKKRIAILVFENCSFVEVGLIVETFDLANLAATTQYGQAPHYSISLLSSRGGRVQCSNAISMDTLPLEASSPSGYDALFIAGGEGATAAADDSRTTEWLKRVFQTVRVVQAAGNGTLLLKGADLPNARGMIIPIRPSGRSLIQGPGNDVVIDVNAGSPVITALSLIKSDFDYETAEGIAERLMPFSGRWLEPLLGDPPNANVASTIKEATRWIEEHCARPITVDDIAQSVSMGERTFLRHFKAETGMPPSEYLLRTRLDIACRLLITTTLPIDKVARRCGMRSGTRLAKIFKRRLGISASDYRNCARADFGST</sequence>
<dbReference type="PROSITE" id="PS00041">
    <property type="entry name" value="HTH_ARAC_FAMILY_1"/>
    <property type="match status" value="1"/>
</dbReference>
<protein>
    <submittedName>
        <fullName evidence="5">Transcriptional regulator GlxA family with amidase domain</fullName>
    </submittedName>
</protein>
<gene>
    <name evidence="5" type="ORF">ABH943_003151</name>
</gene>
<keyword evidence="2" id="KW-0238">DNA-binding</keyword>
<comment type="caution">
    <text evidence="5">The sequence shown here is derived from an EMBL/GenBank/DDBJ whole genome shotgun (WGS) entry which is preliminary data.</text>
</comment>
<name>A0ABW8MIF1_9BURK</name>
<dbReference type="InterPro" id="IPR018062">
    <property type="entry name" value="HTH_AraC-typ_CS"/>
</dbReference>
<evidence type="ECO:0000256" key="1">
    <source>
        <dbReference type="ARBA" id="ARBA00023015"/>
    </source>
</evidence>
<evidence type="ECO:0000313" key="6">
    <source>
        <dbReference type="Proteomes" id="UP001620514"/>
    </source>
</evidence>
<accession>A0ABW8MIF1</accession>
<evidence type="ECO:0000256" key="2">
    <source>
        <dbReference type="ARBA" id="ARBA00023125"/>
    </source>
</evidence>
<dbReference type="InterPro" id="IPR009057">
    <property type="entry name" value="Homeodomain-like_sf"/>
</dbReference>